<feature type="chain" id="PRO_5011716744" evidence="1">
    <location>
        <begin position="33"/>
        <end position="260"/>
    </location>
</feature>
<sequence length="260" mass="27778">MSLFFVKKAAKLAQVGAAALLVPAVFSGPVLAASDTPFFTGVWELNDGKTVRPLVMSDWLIFDGKLPNTWLYMAKGSVPGQQYRFLARNVGVNGVSAALVDVARVDDTHMTYRVSAKGAIIEQGEATRLSVPNANDSCLAVDTELQDLLGNWVVATDKKKRVKLSEAELNFDGQKQAVELRPIRTGQVGLVVNGAPYALFTDAGGDYAVLQVLPTGTASFAGGPIGQHVNFAQEVVLRRTNGRCDAAIAGRLKLLGKPHK</sequence>
<keyword evidence="1" id="KW-0732">Signal</keyword>
<evidence type="ECO:0000313" key="2">
    <source>
        <dbReference type="EMBL" id="SFO49374.1"/>
    </source>
</evidence>
<dbReference type="STRING" id="655353.SAMN04488056_1074"/>
<protein>
    <submittedName>
        <fullName evidence="2">Uncharacterized protein</fullName>
    </submittedName>
</protein>
<organism evidence="2 3">
    <name type="scientific">Cohaesibacter marisflavi</name>
    <dbReference type="NCBI Taxonomy" id="655353"/>
    <lineage>
        <taxon>Bacteria</taxon>
        <taxon>Pseudomonadati</taxon>
        <taxon>Pseudomonadota</taxon>
        <taxon>Alphaproteobacteria</taxon>
        <taxon>Hyphomicrobiales</taxon>
        <taxon>Cohaesibacteraceae</taxon>
    </lineage>
</organism>
<reference evidence="2 3" key="1">
    <citation type="submission" date="2016-10" db="EMBL/GenBank/DDBJ databases">
        <authorList>
            <person name="de Groot N.N."/>
        </authorList>
    </citation>
    <scope>NUCLEOTIDE SEQUENCE [LARGE SCALE GENOMIC DNA]</scope>
    <source>
        <strain evidence="2 3">CGMCC 1.9157</strain>
    </source>
</reference>
<dbReference type="RefSeq" id="WP_090073168.1">
    <property type="nucleotide sequence ID" value="NZ_FOVR01000007.1"/>
</dbReference>
<dbReference type="OrthoDB" id="7675598at2"/>
<dbReference type="AlphaFoldDB" id="A0A1I5HM52"/>
<dbReference type="Proteomes" id="UP000199236">
    <property type="component" value="Unassembled WGS sequence"/>
</dbReference>
<feature type="signal peptide" evidence="1">
    <location>
        <begin position="1"/>
        <end position="32"/>
    </location>
</feature>
<gene>
    <name evidence="2" type="ORF">SAMN04488056_1074</name>
</gene>
<proteinExistence type="predicted"/>
<evidence type="ECO:0000256" key="1">
    <source>
        <dbReference type="SAM" id="SignalP"/>
    </source>
</evidence>
<evidence type="ECO:0000313" key="3">
    <source>
        <dbReference type="Proteomes" id="UP000199236"/>
    </source>
</evidence>
<dbReference type="EMBL" id="FOVR01000007">
    <property type="protein sequence ID" value="SFO49374.1"/>
    <property type="molecule type" value="Genomic_DNA"/>
</dbReference>
<accession>A0A1I5HM52</accession>
<keyword evidence="3" id="KW-1185">Reference proteome</keyword>
<name>A0A1I5HM52_9HYPH</name>